<feature type="compositionally biased region" description="Basic residues" evidence="1">
    <location>
        <begin position="54"/>
        <end position="69"/>
    </location>
</feature>
<proteinExistence type="predicted"/>
<dbReference type="Proteomes" id="UP000729402">
    <property type="component" value="Unassembled WGS sequence"/>
</dbReference>
<keyword evidence="3" id="KW-1185">Reference proteome</keyword>
<reference evidence="2" key="1">
    <citation type="journal article" date="2021" name="bioRxiv">
        <title>Whole Genome Assembly and Annotation of Northern Wild Rice, Zizania palustris L., Supports a Whole Genome Duplication in the Zizania Genus.</title>
        <authorList>
            <person name="Haas M."/>
            <person name="Kono T."/>
            <person name="Macchietto M."/>
            <person name="Millas R."/>
            <person name="McGilp L."/>
            <person name="Shao M."/>
            <person name="Duquette J."/>
            <person name="Hirsch C.N."/>
            <person name="Kimball J."/>
        </authorList>
    </citation>
    <scope>NUCLEOTIDE SEQUENCE</scope>
    <source>
        <tissue evidence="2">Fresh leaf tissue</tissue>
    </source>
</reference>
<organism evidence="2 3">
    <name type="scientific">Zizania palustris</name>
    <name type="common">Northern wild rice</name>
    <dbReference type="NCBI Taxonomy" id="103762"/>
    <lineage>
        <taxon>Eukaryota</taxon>
        <taxon>Viridiplantae</taxon>
        <taxon>Streptophyta</taxon>
        <taxon>Embryophyta</taxon>
        <taxon>Tracheophyta</taxon>
        <taxon>Spermatophyta</taxon>
        <taxon>Magnoliopsida</taxon>
        <taxon>Liliopsida</taxon>
        <taxon>Poales</taxon>
        <taxon>Poaceae</taxon>
        <taxon>BOP clade</taxon>
        <taxon>Oryzoideae</taxon>
        <taxon>Oryzeae</taxon>
        <taxon>Zizaniinae</taxon>
        <taxon>Zizania</taxon>
    </lineage>
</organism>
<protein>
    <submittedName>
        <fullName evidence="2">Uncharacterized protein</fullName>
    </submittedName>
</protein>
<accession>A0A8J5RLM0</accession>
<evidence type="ECO:0000313" key="2">
    <source>
        <dbReference type="EMBL" id="KAG8051598.1"/>
    </source>
</evidence>
<dbReference type="EMBL" id="JAAALK010000288">
    <property type="protein sequence ID" value="KAG8051598.1"/>
    <property type="molecule type" value="Genomic_DNA"/>
</dbReference>
<dbReference type="PANTHER" id="PTHR47367:SF1">
    <property type="entry name" value="OS07G0486500 PROTEIN"/>
    <property type="match status" value="1"/>
</dbReference>
<dbReference type="PANTHER" id="PTHR47367">
    <property type="entry name" value="AUXIN-REGULATED PROTEIN-LIKE"/>
    <property type="match status" value="1"/>
</dbReference>
<name>A0A8J5RLM0_ZIZPA</name>
<evidence type="ECO:0000313" key="3">
    <source>
        <dbReference type="Proteomes" id="UP000729402"/>
    </source>
</evidence>
<feature type="region of interest" description="Disordered" evidence="1">
    <location>
        <begin position="51"/>
        <end position="76"/>
    </location>
</feature>
<reference evidence="2" key="2">
    <citation type="submission" date="2021-02" db="EMBL/GenBank/DDBJ databases">
        <authorList>
            <person name="Kimball J.A."/>
            <person name="Haas M.W."/>
            <person name="Macchietto M."/>
            <person name="Kono T."/>
            <person name="Duquette J."/>
            <person name="Shao M."/>
        </authorList>
    </citation>
    <scope>NUCLEOTIDE SEQUENCE</scope>
    <source>
        <tissue evidence="2">Fresh leaf tissue</tissue>
    </source>
</reference>
<gene>
    <name evidence="2" type="ORF">GUJ93_ZPchr0001g32025</name>
</gene>
<dbReference type="AlphaFoldDB" id="A0A8J5RLM0"/>
<evidence type="ECO:0000256" key="1">
    <source>
        <dbReference type="SAM" id="MobiDB-lite"/>
    </source>
</evidence>
<dbReference type="OrthoDB" id="19923at2759"/>
<comment type="caution">
    <text evidence="2">The sequence shown here is derived from an EMBL/GenBank/DDBJ whole genome shotgun (WGS) entry which is preliminary data.</text>
</comment>
<sequence>MGGFGGGPSRRWRVPCGSVWLLRFFPKSAARPNFFPALDFSNRVPPLLPLCRTPPRRHLSTSPPPRRHLSASPPTAAAPSHDFRACAATWISSVVVASSHRQGLDYLVISGLSNEYLFKLEGERKVLRQLVSLYKEDSGASLPDGVSPIDIAALIKCYSLRSLLNDAVDFYLNV</sequence>